<feature type="region of interest" description="Disordered" evidence="2">
    <location>
        <begin position="648"/>
        <end position="718"/>
    </location>
</feature>
<feature type="compositionally biased region" description="Gly residues" evidence="2">
    <location>
        <begin position="567"/>
        <end position="583"/>
    </location>
</feature>
<sequence length="954" mass="106643">MMKDAQSGSSSMNSDINFFKSLNIVYHGIVKYCHRFGILNLYKSLENKQEPRFETVEWSSYPQLMDFIFPQFPLEDRMMTDYQLFGFDFLLKSGSYSYFFDISTGKMTLLDDFGGGSEPGEEGKSKLISDQPLITEEVPIQIENEEDDDFLLTVEIPGTTPEQEIVDNLDLYSLLEHDFSSNVIAFSEELTSLLLPKHVEAAIQYLQGCNIKMLFIINSRIETVKELLNRLNLLSTGINGIEGDLLMKDAISNVLSNLLKKLQSYLEKCRNINKYKVPWIHIAGLKGEKATILQSLHPSFVDSSIIPFYCDNVDLKDVLEFIKNDKLKIKSLKEGLNKMKNHNKNKSRLKKELLILKASTRRNTLLFEICDDFNNLKYSDTGLYYKVLSVLSDFESNMKVRESNIKEFYSKMGLPFKSESAIDQLKNTEMDDEEELNTLYGIYLSLANGANPLTMEEIESLANANKFSKIDYLKEIIQSLERKEEENDVNKKTQESDEENIDLVNILTSDEEILSSYSLYSSIAQNPLNLIEIVEISDYDKTKVLSLLAKLNQDLLGENQSNISEKPGGGDGPGGAGEEEGAVGGVGIENEHLLKDEEILNKYLLYRSLVLDKNTPLELYDLIAIPGNDKKENLMQTLDEAIAMMNKDDKGSEKSLLPKKLTEPSPLPPQEESATGRPKKPSYPLASSILSPSGTTGGADGRRDPGARPKQLLPKPTLKTNVVTQQELRLDENLLNDLEVYTKYLDYSAVAQNPLNLEDLVLASNNNKIELIKMLKEAISQANIPPMFPTSPLPPAPVPPTPLPPTPVPAPLPPAPVPKPLPPAPSQPMSPSVGPKIQLKFTNGKLDQNSVDQSKLSLSTIQKFSKLVQVGCTIESLNELQFLLNVSRADLAHLKALEKFVKGPAARCSTNRSSCNNCFVCNSRKSIDKDITNMEKVIAALQALVGYCIQNMKK</sequence>
<organism evidence="3 4">
    <name type="scientific">Cryptosporidium ubiquitum</name>
    <dbReference type="NCBI Taxonomy" id="857276"/>
    <lineage>
        <taxon>Eukaryota</taxon>
        <taxon>Sar</taxon>
        <taxon>Alveolata</taxon>
        <taxon>Apicomplexa</taxon>
        <taxon>Conoidasida</taxon>
        <taxon>Coccidia</taxon>
        <taxon>Eucoccidiorida</taxon>
        <taxon>Eimeriorina</taxon>
        <taxon>Cryptosporidiidae</taxon>
        <taxon>Cryptosporidium</taxon>
    </lineage>
</organism>
<gene>
    <name evidence="3" type="ORF">cubi_03293</name>
</gene>
<name>A0A1J4MBR2_9CRYT</name>
<dbReference type="GeneID" id="39980085"/>
<dbReference type="Proteomes" id="UP000186176">
    <property type="component" value="Unassembled WGS sequence"/>
</dbReference>
<dbReference type="RefSeq" id="XP_028873016.1">
    <property type="nucleotide sequence ID" value="XM_029020306.1"/>
</dbReference>
<dbReference type="OrthoDB" id="10656665at2759"/>
<accession>A0A1J4MBR2</accession>
<evidence type="ECO:0000256" key="1">
    <source>
        <dbReference type="SAM" id="Coils"/>
    </source>
</evidence>
<evidence type="ECO:0000313" key="3">
    <source>
        <dbReference type="EMBL" id="OII70915.1"/>
    </source>
</evidence>
<proteinExistence type="predicted"/>
<dbReference type="EMBL" id="LRBP01000034">
    <property type="protein sequence ID" value="OII70915.1"/>
    <property type="molecule type" value="Genomic_DNA"/>
</dbReference>
<feature type="coiled-coil region" evidence="1">
    <location>
        <begin position="332"/>
        <end position="359"/>
    </location>
</feature>
<feature type="compositionally biased region" description="Pro residues" evidence="2">
    <location>
        <begin position="790"/>
        <end position="828"/>
    </location>
</feature>
<dbReference type="AlphaFoldDB" id="A0A1J4MBR2"/>
<reference evidence="3 4" key="1">
    <citation type="submission" date="2016-10" db="EMBL/GenBank/DDBJ databases">
        <title>Reductive evolution of mitochondrial metabolism and differential evolution of invasion-related proteins in Cryptosporidium.</title>
        <authorList>
            <person name="Liu S."/>
            <person name="Roellig D.M."/>
            <person name="Guo Y."/>
            <person name="Li N."/>
            <person name="Frace M.A."/>
            <person name="Tang K."/>
            <person name="Zhang L."/>
            <person name="Feng Y."/>
            <person name="Xiao L."/>
        </authorList>
    </citation>
    <scope>NUCLEOTIDE SEQUENCE [LARGE SCALE GENOMIC DNA]</scope>
    <source>
        <strain evidence="3">39726</strain>
    </source>
</reference>
<feature type="region of interest" description="Disordered" evidence="2">
    <location>
        <begin position="790"/>
        <end position="832"/>
    </location>
</feature>
<evidence type="ECO:0000313" key="4">
    <source>
        <dbReference type="Proteomes" id="UP000186176"/>
    </source>
</evidence>
<comment type="caution">
    <text evidence="3">The sequence shown here is derived from an EMBL/GenBank/DDBJ whole genome shotgun (WGS) entry which is preliminary data.</text>
</comment>
<dbReference type="VEuPathDB" id="CryptoDB:cubi_03293"/>
<protein>
    <submittedName>
        <fullName evidence="3">Uncharacterized protein</fullName>
    </submittedName>
</protein>
<evidence type="ECO:0000256" key="2">
    <source>
        <dbReference type="SAM" id="MobiDB-lite"/>
    </source>
</evidence>
<keyword evidence="4" id="KW-1185">Reference proteome</keyword>
<keyword evidence="1" id="KW-0175">Coiled coil</keyword>
<feature type="region of interest" description="Disordered" evidence="2">
    <location>
        <begin position="559"/>
        <end position="583"/>
    </location>
</feature>